<evidence type="ECO:0000256" key="7">
    <source>
        <dbReference type="HAMAP-Rule" id="MF_00599"/>
    </source>
</evidence>
<feature type="coiled-coil region" evidence="7">
    <location>
        <begin position="30"/>
        <end position="64"/>
    </location>
</feature>
<keyword evidence="9" id="KW-1185">Reference proteome</keyword>
<comment type="subunit">
    <text evidence="7">Part of a complex composed of FtsB, FtsL and FtsQ.</text>
</comment>
<dbReference type="Proteomes" id="UP000613768">
    <property type="component" value="Unassembled WGS sequence"/>
</dbReference>
<comment type="similarity">
    <text evidence="7">Belongs to the FtsB family.</text>
</comment>
<keyword evidence="7" id="KW-0175">Coiled coil</keyword>
<accession>A0AAW3ZJ78</accession>
<reference evidence="8 9" key="1">
    <citation type="submission" date="2020-09" db="EMBL/GenBank/DDBJ databases">
        <title>Pseudoxanthomonas sp. CAU 1598 isolated from sand of Yaerae Beach.</title>
        <authorList>
            <person name="Kim W."/>
        </authorList>
    </citation>
    <scope>NUCLEOTIDE SEQUENCE [LARGE SCALE GENOMIC DNA]</scope>
    <source>
        <strain evidence="8 9">CAU 1598</strain>
    </source>
</reference>
<dbReference type="GO" id="GO:0032153">
    <property type="term" value="C:cell division site"/>
    <property type="evidence" value="ECO:0007669"/>
    <property type="project" value="UniProtKB-UniRule"/>
</dbReference>
<comment type="caution">
    <text evidence="8">The sequence shown here is derived from an EMBL/GenBank/DDBJ whole genome shotgun (WGS) entry which is preliminary data.</text>
</comment>
<keyword evidence="7" id="KW-0997">Cell inner membrane</keyword>
<dbReference type="EMBL" id="JACYTR010000004">
    <property type="protein sequence ID" value="MBD8524774.1"/>
    <property type="molecule type" value="Genomic_DNA"/>
</dbReference>
<dbReference type="InterPro" id="IPR023081">
    <property type="entry name" value="Cell_div_FtsB"/>
</dbReference>
<comment type="subcellular location">
    <subcellularLocation>
        <location evidence="7">Cell inner membrane</location>
        <topology evidence="7">Single-pass type II membrane protein</topology>
    </subcellularLocation>
    <text evidence="7">Localizes to the division septum.</text>
</comment>
<proteinExistence type="inferred from homology"/>
<dbReference type="PANTHER" id="PTHR37485:SF1">
    <property type="entry name" value="CELL DIVISION PROTEIN FTSB"/>
    <property type="match status" value="1"/>
</dbReference>
<evidence type="ECO:0000256" key="6">
    <source>
        <dbReference type="ARBA" id="ARBA00023306"/>
    </source>
</evidence>
<comment type="function">
    <text evidence="7">Essential cell division protein. May link together the upstream cell division proteins, which are predominantly cytoplasmic, with the downstream cell division proteins, which are predominantly periplasmic.</text>
</comment>
<sequence>MARWALLGLALLLAALQFKLWHGEGGRAEVEELRKALREQEQVNAELRRRNADLAAEVEDLKTGEAAVEERARLELGMIKPGEVFYRVVPDAEGATQPTGKESTP</sequence>
<gene>
    <name evidence="7 8" type="primary">ftsB</name>
    <name evidence="8" type="ORF">IFO71_03375</name>
</gene>
<name>A0AAW3ZJ78_9GAMM</name>
<evidence type="ECO:0000256" key="3">
    <source>
        <dbReference type="ARBA" id="ARBA00022692"/>
    </source>
</evidence>
<dbReference type="RefSeq" id="WP_192028170.1">
    <property type="nucleotide sequence ID" value="NZ_JACYTR010000004.1"/>
</dbReference>
<evidence type="ECO:0000256" key="1">
    <source>
        <dbReference type="ARBA" id="ARBA00022475"/>
    </source>
</evidence>
<dbReference type="NCBIfam" id="NF002058">
    <property type="entry name" value="PRK00888.1"/>
    <property type="match status" value="1"/>
</dbReference>
<keyword evidence="5 7" id="KW-0472">Membrane</keyword>
<dbReference type="Pfam" id="PF04977">
    <property type="entry name" value="DivIC"/>
    <property type="match status" value="1"/>
</dbReference>
<dbReference type="HAMAP" id="MF_00599">
    <property type="entry name" value="FtsB"/>
    <property type="match status" value="1"/>
</dbReference>
<keyword evidence="2 7" id="KW-0132">Cell division</keyword>
<keyword evidence="3 7" id="KW-0812">Transmembrane</keyword>
<evidence type="ECO:0000256" key="2">
    <source>
        <dbReference type="ARBA" id="ARBA00022618"/>
    </source>
</evidence>
<feature type="topological domain" description="Cytoplasmic" evidence="7">
    <location>
        <begin position="1"/>
        <end position="4"/>
    </location>
</feature>
<dbReference type="InterPro" id="IPR007060">
    <property type="entry name" value="FtsL/DivIC"/>
</dbReference>
<keyword evidence="6 7" id="KW-0131">Cell cycle</keyword>
<dbReference type="PANTHER" id="PTHR37485">
    <property type="entry name" value="CELL DIVISION PROTEIN FTSB"/>
    <property type="match status" value="1"/>
</dbReference>
<dbReference type="GO" id="GO:0043093">
    <property type="term" value="P:FtsZ-dependent cytokinesis"/>
    <property type="evidence" value="ECO:0007669"/>
    <property type="project" value="UniProtKB-UniRule"/>
</dbReference>
<keyword evidence="4 7" id="KW-1133">Transmembrane helix</keyword>
<organism evidence="8 9">
    <name type="scientific">Pseudomarimonas arenosa</name>
    <dbReference type="NCBI Taxonomy" id="2774145"/>
    <lineage>
        <taxon>Bacteria</taxon>
        <taxon>Pseudomonadati</taxon>
        <taxon>Pseudomonadota</taxon>
        <taxon>Gammaproteobacteria</taxon>
        <taxon>Lysobacterales</taxon>
        <taxon>Lysobacteraceae</taxon>
        <taxon>Pseudomarimonas</taxon>
    </lineage>
</organism>
<evidence type="ECO:0000256" key="5">
    <source>
        <dbReference type="ARBA" id="ARBA00023136"/>
    </source>
</evidence>
<dbReference type="GO" id="GO:0005886">
    <property type="term" value="C:plasma membrane"/>
    <property type="evidence" value="ECO:0007669"/>
    <property type="project" value="UniProtKB-SubCell"/>
</dbReference>
<keyword evidence="1 7" id="KW-1003">Cell membrane</keyword>
<evidence type="ECO:0000313" key="9">
    <source>
        <dbReference type="Proteomes" id="UP000613768"/>
    </source>
</evidence>
<feature type="topological domain" description="Periplasmic" evidence="7">
    <location>
        <begin position="23"/>
        <end position="105"/>
    </location>
</feature>
<protein>
    <recommendedName>
        <fullName evidence="7">Cell division protein FtsB</fullName>
    </recommendedName>
</protein>
<evidence type="ECO:0000313" key="8">
    <source>
        <dbReference type="EMBL" id="MBD8524774.1"/>
    </source>
</evidence>
<dbReference type="GO" id="GO:0030428">
    <property type="term" value="C:cell septum"/>
    <property type="evidence" value="ECO:0007669"/>
    <property type="project" value="TreeGrafter"/>
</dbReference>
<evidence type="ECO:0000256" key="4">
    <source>
        <dbReference type="ARBA" id="ARBA00022989"/>
    </source>
</evidence>
<dbReference type="AlphaFoldDB" id="A0AAW3ZJ78"/>